<feature type="compositionally biased region" description="Basic and acidic residues" evidence="1">
    <location>
        <begin position="89"/>
        <end position="104"/>
    </location>
</feature>
<sequence length="357" mass="38640">MSIFGQVWLWSAAAFLIGVLLTWVFLVRPAQARNRVLERRLLAARNEKSAPPAPVATRTFEPEPVEPQERAVPAPVAASRAAAEPAAAEEQRREPRPGWYERDSFAGSGQHVSSVLEPEPAAEQTSVFRPQEPVAHEPSPTSVFAPENGAESYRTSAEEGTFGAAEEQKRQPQRGSLFDPSYEQAEPVSAPDSPPAFAFSDAEPPEQDEVAAETTHTLPRRQPRTPPRGGFEAPQPIQPSMRAMERREPLQADEGGRSGSLFEPVVRPKSGGAHSAPEPPPARAHTADSHVAPGPFGPGSAMPLPGGASPSEEFTVKASVTALRYCTEDSQQFPRMVAEVWFRSAADAERVGFRPLH</sequence>
<gene>
    <name evidence="3" type="ORF">HFP15_22920</name>
</gene>
<keyword evidence="2" id="KW-0812">Transmembrane</keyword>
<comment type="caution">
    <text evidence="3">The sequence shown here is derived from an EMBL/GenBank/DDBJ whole genome shotgun (WGS) entry which is preliminary data.</text>
</comment>
<organism evidence="3 4">
    <name type="scientific">Amycolatopsis acididurans</name>
    <dbReference type="NCBI Taxonomy" id="2724524"/>
    <lineage>
        <taxon>Bacteria</taxon>
        <taxon>Bacillati</taxon>
        <taxon>Actinomycetota</taxon>
        <taxon>Actinomycetes</taxon>
        <taxon>Pseudonocardiales</taxon>
        <taxon>Pseudonocardiaceae</taxon>
        <taxon>Amycolatopsis</taxon>
    </lineage>
</organism>
<evidence type="ECO:0000256" key="1">
    <source>
        <dbReference type="SAM" id="MobiDB-lite"/>
    </source>
</evidence>
<evidence type="ECO:0000256" key="2">
    <source>
        <dbReference type="SAM" id="Phobius"/>
    </source>
</evidence>
<evidence type="ECO:0000313" key="4">
    <source>
        <dbReference type="Proteomes" id="UP000715441"/>
    </source>
</evidence>
<proteinExistence type="predicted"/>
<dbReference type="EMBL" id="JAAXLS010000017">
    <property type="protein sequence ID" value="NKQ55734.1"/>
    <property type="molecule type" value="Genomic_DNA"/>
</dbReference>
<name>A0ABX1JA10_9PSEU</name>
<reference evidence="3 4" key="1">
    <citation type="submission" date="2020-04" db="EMBL/GenBank/DDBJ databases">
        <title>Novel species.</title>
        <authorList>
            <person name="Teo W.F.A."/>
            <person name="Lipun K."/>
            <person name="Srisuk N."/>
            <person name="Duangmal K."/>
        </authorList>
    </citation>
    <scope>NUCLEOTIDE SEQUENCE [LARGE SCALE GENOMIC DNA]</scope>
    <source>
        <strain evidence="3 4">K13G38</strain>
    </source>
</reference>
<evidence type="ECO:0008006" key="5">
    <source>
        <dbReference type="Google" id="ProtNLM"/>
    </source>
</evidence>
<feature type="transmembrane region" description="Helical" evidence="2">
    <location>
        <begin position="7"/>
        <end position="26"/>
    </location>
</feature>
<keyword evidence="4" id="KW-1185">Reference proteome</keyword>
<feature type="compositionally biased region" description="Low complexity" evidence="1">
    <location>
        <begin position="70"/>
        <end position="88"/>
    </location>
</feature>
<protein>
    <recommendedName>
        <fullName evidence="5">Membrane protein ArfC</fullName>
    </recommendedName>
</protein>
<feature type="compositionally biased region" description="Basic and acidic residues" evidence="1">
    <location>
        <begin position="243"/>
        <end position="256"/>
    </location>
</feature>
<feature type="region of interest" description="Disordered" evidence="1">
    <location>
        <begin position="47"/>
        <end position="312"/>
    </location>
</feature>
<keyword evidence="2" id="KW-0472">Membrane</keyword>
<dbReference type="Proteomes" id="UP000715441">
    <property type="component" value="Unassembled WGS sequence"/>
</dbReference>
<evidence type="ECO:0000313" key="3">
    <source>
        <dbReference type="EMBL" id="NKQ55734.1"/>
    </source>
</evidence>
<dbReference type="RefSeq" id="WP_168518780.1">
    <property type="nucleotide sequence ID" value="NZ_JAAXLS010000017.1"/>
</dbReference>
<accession>A0ABX1JA10</accession>
<keyword evidence="2" id="KW-1133">Transmembrane helix</keyword>